<dbReference type="EMBL" id="QKYV01000001">
    <property type="protein sequence ID" value="PZW43863.1"/>
    <property type="molecule type" value="Genomic_DNA"/>
</dbReference>
<keyword evidence="1" id="KW-0812">Transmembrane</keyword>
<gene>
    <name evidence="2" type="ORF">LX95_00189</name>
</gene>
<dbReference type="AlphaFoldDB" id="A0A2W7IYW3"/>
<feature type="transmembrane region" description="Helical" evidence="1">
    <location>
        <begin position="46"/>
        <end position="65"/>
    </location>
</feature>
<evidence type="ECO:0000313" key="3">
    <source>
        <dbReference type="Proteomes" id="UP000249542"/>
    </source>
</evidence>
<feature type="transmembrane region" description="Helical" evidence="1">
    <location>
        <begin position="7"/>
        <end position="26"/>
    </location>
</feature>
<organism evidence="2 3">
    <name type="scientific">Mesonia algae</name>
    <dbReference type="NCBI Taxonomy" id="213248"/>
    <lineage>
        <taxon>Bacteria</taxon>
        <taxon>Pseudomonadati</taxon>
        <taxon>Bacteroidota</taxon>
        <taxon>Flavobacteriia</taxon>
        <taxon>Flavobacteriales</taxon>
        <taxon>Flavobacteriaceae</taxon>
        <taxon>Mesonia</taxon>
    </lineage>
</organism>
<comment type="caution">
    <text evidence="2">The sequence shown here is derived from an EMBL/GenBank/DDBJ whole genome shotgun (WGS) entry which is preliminary data.</text>
</comment>
<evidence type="ECO:0000256" key="1">
    <source>
        <dbReference type="SAM" id="Phobius"/>
    </source>
</evidence>
<keyword evidence="3" id="KW-1185">Reference proteome</keyword>
<dbReference type="Proteomes" id="UP000249542">
    <property type="component" value="Unassembled WGS sequence"/>
</dbReference>
<sequence length="99" mass="10947">MIKKEIFIGFLIGLLATCAGVFLYSTLFLNPDLMESLKIAQSNNRLGSVIALGAILNFLPFFVFLKKNKIYRARGVIIFTILTGILIALINFNVIGPIL</sequence>
<evidence type="ECO:0000313" key="2">
    <source>
        <dbReference type="EMBL" id="PZW43863.1"/>
    </source>
</evidence>
<feature type="transmembrane region" description="Helical" evidence="1">
    <location>
        <begin position="77"/>
        <end position="98"/>
    </location>
</feature>
<keyword evidence="1" id="KW-1133">Transmembrane helix</keyword>
<reference evidence="2 3" key="1">
    <citation type="submission" date="2018-06" db="EMBL/GenBank/DDBJ databases">
        <title>Genomic Encyclopedia of Archaeal and Bacterial Type Strains, Phase II (KMG-II): from individual species to whole genera.</title>
        <authorList>
            <person name="Goeker M."/>
        </authorList>
    </citation>
    <scope>NUCLEOTIDE SEQUENCE [LARGE SCALE GENOMIC DNA]</scope>
    <source>
        <strain evidence="2 3">DSM 15361</strain>
    </source>
</reference>
<protein>
    <submittedName>
        <fullName evidence="2">Uncharacterized protein</fullName>
    </submittedName>
</protein>
<name>A0A2W7IYW3_9FLAO</name>
<keyword evidence="1" id="KW-0472">Membrane</keyword>
<accession>A0A2W7IYW3</accession>
<dbReference type="RefSeq" id="WP_111539549.1">
    <property type="nucleotide sequence ID" value="NZ_QKYV01000001.1"/>
</dbReference>
<proteinExistence type="predicted"/>